<dbReference type="EMBL" id="HE804045">
    <property type="protein sequence ID" value="CCH29971.1"/>
    <property type="molecule type" value="Genomic_DNA"/>
</dbReference>
<gene>
    <name evidence="1" type="ordered locus">BN6_26580</name>
</gene>
<name>K0JVG9_SACES</name>
<dbReference type="KEGG" id="sesp:BN6_26580"/>
<proteinExistence type="predicted"/>
<accession>K0JVG9</accession>
<protein>
    <submittedName>
        <fullName evidence="1">Uncharacterized protein</fullName>
    </submittedName>
</protein>
<dbReference type="HOGENOM" id="CLU_2587615_0_0_11"/>
<reference evidence="1 2" key="1">
    <citation type="journal article" date="2012" name="BMC Genomics">
        <title>Complete genome sequence of Saccharothrix espanaensis DSM 44229T and comparison to the other completely sequenced Pseudonocardiaceae.</title>
        <authorList>
            <person name="Strobel T."/>
            <person name="Al-Dilaimi A."/>
            <person name="Blom J."/>
            <person name="Gessner A."/>
            <person name="Kalinowski J."/>
            <person name="Luzhetska M."/>
            <person name="Puhler A."/>
            <person name="Szczepanowski R."/>
            <person name="Bechthold A."/>
            <person name="Ruckert C."/>
        </authorList>
    </citation>
    <scope>NUCLEOTIDE SEQUENCE [LARGE SCALE GENOMIC DNA]</scope>
    <source>
        <strain evidence="2">ATCC 51144 / DSM 44229 / JCM 9112 / NBRC 15066 / NRRL 15764</strain>
    </source>
</reference>
<evidence type="ECO:0000313" key="1">
    <source>
        <dbReference type="EMBL" id="CCH29971.1"/>
    </source>
</evidence>
<sequence length="80" mass="8255">MMVTSARRKLTVNKTSHVAPATSAFLTSDEGWSRCLPAGGPKVTASPRSGGASGCHGCLYGTMYARERGQRVAALGGRTG</sequence>
<dbReference type="Proteomes" id="UP000006281">
    <property type="component" value="Chromosome"/>
</dbReference>
<keyword evidence="2" id="KW-1185">Reference proteome</keyword>
<evidence type="ECO:0000313" key="2">
    <source>
        <dbReference type="Proteomes" id="UP000006281"/>
    </source>
</evidence>
<organism evidence="1 2">
    <name type="scientific">Saccharothrix espanaensis (strain ATCC 51144 / DSM 44229 / JCM 9112 / NBRC 15066 / NRRL 15764)</name>
    <dbReference type="NCBI Taxonomy" id="1179773"/>
    <lineage>
        <taxon>Bacteria</taxon>
        <taxon>Bacillati</taxon>
        <taxon>Actinomycetota</taxon>
        <taxon>Actinomycetes</taxon>
        <taxon>Pseudonocardiales</taxon>
        <taxon>Pseudonocardiaceae</taxon>
        <taxon>Saccharothrix</taxon>
    </lineage>
</organism>
<dbReference type="AlphaFoldDB" id="K0JVG9"/>